<gene>
    <name evidence="1" type="ORF">FNH21_05535</name>
</gene>
<organism evidence="1 2">
    <name type="scientific">Arthrobacter bussei</name>
    <dbReference type="NCBI Taxonomy" id="2594179"/>
    <lineage>
        <taxon>Bacteria</taxon>
        <taxon>Bacillati</taxon>
        <taxon>Actinomycetota</taxon>
        <taxon>Actinomycetes</taxon>
        <taxon>Micrococcales</taxon>
        <taxon>Micrococcaceae</taxon>
        <taxon>Arthrobacter</taxon>
    </lineage>
</organism>
<evidence type="ECO:0000313" key="2">
    <source>
        <dbReference type="Proteomes" id="UP000326464"/>
    </source>
</evidence>
<dbReference type="RefSeq" id="WP_152812893.1">
    <property type="nucleotide sequence ID" value="NZ_VJXX01000001.1"/>
</dbReference>
<dbReference type="InterPro" id="IPR036641">
    <property type="entry name" value="HPT_dom_sf"/>
</dbReference>
<proteinExistence type="predicted"/>
<dbReference type="EMBL" id="VJXX01000001">
    <property type="protein sequence ID" value="MPY10185.1"/>
    <property type="molecule type" value="Genomic_DNA"/>
</dbReference>
<name>A0A7X1NNT1_9MICC</name>
<accession>A0A7X1NNT1</accession>
<dbReference type="AlphaFoldDB" id="A0A7X1NNT1"/>
<dbReference type="Gene3D" id="1.20.120.160">
    <property type="entry name" value="HPT domain"/>
    <property type="match status" value="1"/>
</dbReference>
<dbReference type="SUPFAM" id="SSF47226">
    <property type="entry name" value="Histidine-containing phosphotransfer domain, HPT domain"/>
    <property type="match status" value="1"/>
</dbReference>
<dbReference type="GO" id="GO:0000160">
    <property type="term" value="P:phosphorelay signal transduction system"/>
    <property type="evidence" value="ECO:0007669"/>
    <property type="project" value="InterPro"/>
</dbReference>
<reference evidence="2" key="1">
    <citation type="submission" date="2019-07" db="EMBL/GenBank/DDBJ databases">
        <title>Arthrobacter KR32 sp. nov., isolated from mountain cheese made of cows milk.</title>
        <authorList>
            <person name="Flegler A."/>
        </authorList>
    </citation>
    <scope>NUCLEOTIDE SEQUENCE [LARGE SCALE GENOMIC DNA]</scope>
    <source>
        <strain evidence="2">KR32</strain>
    </source>
</reference>
<evidence type="ECO:0000313" key="1">
    <source>
        <dbReference type="EMBL" id="MPY10185.1"/>
    </source>
</evidence>
<sequence>MRSDFDDPAVVSRFAHDFCSTLEGKIDRLDVRLQGGDAMGAADAVLSVTTSSAMVGAVRLTQASLRMQRLIAADDLDDALISLALLRACAADTVTELERVYPKGSTGAAP</sequence>
<protein>
    <recommendedName>
        <fullName evidence="3">Hpt domain-containing protein</fullName>
    </recommendedName>
</protein>
<dbReference type="OrthoDB" id="4944618at2"/>
<comment type="caution">
    <text evidence="1">The sequence shown here is derived from an EMBL/GenBank/DDBJ whole genome shotgun (WGS) entry which is preliminary data.</text>
</comment>
<evidence type="ECO:0008006" key="3">
    <source>
        <dbReference type="Google" id="ProtNLM"/>
    </source>
</evidence>
<dbReference type="Proteomes" id="UP000326464">
    <property type="component" value="Unassembled WGS sequence"/>
</dbReference>
<keyword evidence="2" id="KW-1185">Reference proteome</keyword>